<evidence type="ECO:0000256" key="23">
    <source>
        <dbReference type="SAM" id="MobiDB-lite"/>
    </source>
</evidence>
<feature type="region of interest" description="Disordered" evidence="23">
    <location>
        <begin position="145"/>
        <end position="169"/>
    </location>
</feature>
<evidence type="ECO:0000256" key="19">
    <source>
        <dbReference type="ARBA" id="ARBA00023475"/>
    </source>
</evidence>
<evidence type="ECO:0000256" key="21">
    <source>
        <dbReference type="ARBA" id="ARBA00031469"/>
    </source>
</evidence>
<dbReference type="EMBL" id="JABAYA010000007">
    <property type="protein sequence ID" value="KAF7731767.1"/>
    <property type="molecule type" value="Genomic_DNA"/>
</dbReference>
<dbReference type="InterPro" id="IPR003591">
    <property type="entry name" value="Leu-rich_rpt_typical-subtyp"/>
</dbReference>
<dbReference type="InterPro" id="IPR032675">
    <property type="entry name" value="LRR_dom_sf"/>
</dbReference>
<dbReference type="InterPro" id="IPR005135">
    <property type="entry name" value="Endo/exonuclease/phosphatase"/>
</dbReference>
<evidence type="ECO:0000256" key="6">
    <source>
        <dbReference type="ARBA" id="ARBA00012161"/>
    </source>
</evidence>
<comment type="cofactor">
    <cofactor evidence="2">
        <name>Mg(2+)</name>
        <dbReference type="ChEBI" id="CHEBI:18420"/>
    </cofactor>
</comment>
<keyword evidence="11" id="KW-0677">Repeat</keyword>
<dbReference type="GO" id="GO:0003723">
    <property type="term" value="F:RNA binding"/>
    <property type="evidence" value="ECO:0007669"/>
    <property type="project" value="UniProtKB-KW"/>
</dbReference>
<keyword evidence="7" id="KW-0963">Cytoplasm</keyword>
<dbReference type="EC" id="3.1.13.4" evidence="6"/>
<dbReference type="InterPro" id="IPR050410">
    <property type="entry name" value="CCR4/nocturin_mRNA_transcr"/>
</dbReference>
<evidence type="ECO:0000313" key="25">
    <source>
        <dbReference type="EMBL" id="KAF7731767.1"/>
    </source>
</evidence>
<dbReference type="InterPro" id="IPR001611">
    <property type="entry name" value="Leu-rich_rpt"/>
</dbReference>
<evidence type="ECO:0000256" key="1">
    <source>
        <dbReference type="ARBA" id="ARBA00001663"/>
    </source>
</evidence>
<dbReference type="Gene3D" id="3.80.10.10">
    <property type="entry name" value="Ribonuclease Inhibitor"/>
    <property type="match status" value="1"/>
</dbReference>
<proteinExistence type="inferred from homology"/>
<accession>A0A8H7BZ38</accession>
<comment type="catalytic activity">
    <reaction evidence="1">
        <text>Exonucleolytic cleavage of poly(A) to 5'-AMP.</text>
        <dbReference type="EC" id="3.1.13.4"/>
    </reaction>
</comment>
<keyword evidence="17" id="KW-0804">Transcription</keyword>
<sequence length="692" mass="77032">MSVEKDRELALNGFPMHGHSLQMYNSSPLNRSASPSSTPAASSPSVGNYHIPMYTNNSFTRYTVSMGTQQKQHPQEQHTLLNSSHGVMNSTELSVPLSSLPAGASSHVAKQLTYAQISRQSASPHHHARTAAAMARSTPVVSTVVITDPNNPTKTINGLSRRSNEEETTTVGKQLTSTVSATEASNQTWSTLDIGGMGLRNISPVLCTYTFLTVLYMNHNNITYLTPALSKLVNLKTLDASGNKLASIPPELGLLINLRELLLFDNELMTIPNELGTLYQLETLGLEGNPMQPDIKNLLMKEGTAAVILSLRENAPVGMPPPQREWIILEADSEDEEQDKFTVLCYNTLCQKYTTTQAYGYTASWALTWEYRRELIISEIISFNADIICLQEVEMNRYDDFFYGELKRRGGYDGVFYPKSRAKTMSETERGAVDGCATFYKTSRFNVLENFLLEYNQKALQRPDFKKTEDIYNRVMPKDNIAVMTVLENKDTLARVLVANSHIHWDPSFADVKLVQVGMLMDELDKLAARHLSPPASSPNGAKYSSTSKLPTVVCGDFNSVPDSGVYEFLSRGSIKQNHDDFGDHIYGSYTTEGLSHSLSLKSTYSHIGELAFTNYTPRFKGVLDYIWYTNNTIDVLSLLGPLDNEYTSKTVGFPNAHFPSDHIPLVAEFRFKAPRPDTDEPSFAPTSKRHS</sequence>
<feature type="region of interest" description="Disordered" evidence="23">
    <location>
        <begin position="22"/>
        <end position="47"/>
    </location>
</feature>
<feature type="domain" description="Endonuclease/exonuclease/phosphatase" evidence="24">
    <location>
        <begin position="346"/>
        <end position="663"/>
    </location>
</feature>
<evidence type="ECO:0000256" key="15">
    <source>
        <dbReference type="ARBA" id="ARBA00022884"/>
    </source>
</evidence>
<dbReference type="GO" id="GO:0046872">
    <property type="term" value="F:metal ion binding"/>
    <property type="evidence" value="ECO:0007669"/>
    <property type="project" value="UniProtKB-KW"/>
</dbReference>
<name>A0A8H7BZ38_9FUNG</name>
<evidence type="ECO:0000256" key="13">
    <source>
        <dbReference type="ARBA" id="ARBA00022839"/>
    </source>
</evidence>
<dbReference type="PANTHER" id="PTHR12121">
    <property type="entry name" value="CARBON CATABOLITE REPRESSOR PROTEIN 4"/>
    <property type="match status" value="1"/>
</dbReference>
<keyword evidence="13" id="KW-0269">Exonuclease</keyword>
<evidence type="ECO:0000256" key="5">
    <source>
        <dbReference type="ARBA" id="ARBA00010774"/>
    </source>
</evidence>
<organism evidence="25 26">
    <name type="scientific">Apophysomyces ossiformis</name>
    <dbReference type="NCBI Taxonomy" id="679940"/>
    <lineage>
        <taxon>Eukaryota</taxon>
        <taxon>Fungi</taxon>
        <taxon>Fungi incertae sedis</taxon>
        <taxon>Mucoromycota</taxon>
        <taxon>Mucoromycotina</taxon>
        <taxon>Mucoromycetes</taxon>
        <taxon>Mucorales</taxon>
        <taxon>Mucorineae</taxon>
        <taxon>Mucoraceae</taxon>
        <taxon>Apophysomyces</taxon>
    </lineage>
</organism>
<evidence type="ECO:0000256" key="2">
    <source>
        <dbReference type="ARBA" id="ARBA00001946"/>
    </source>
</evidence>
<evidence type="ECO:0000256" key="20">
    <source>
        <dbReference type="ARBA" id="ARBA00030493"/>
    </source>
</evidence>
<evidence type="ECO:0000256" key="8">
    <source>
        <dbReference type="ARBA" id="ARBA00022614"/>
    </source>
</evidence>
<keyword evidence="8" id="KW-0433">Leucine-rich repeat</keyword>
<evidence type="ECO:0000256" key="17">
    <source>
        <dbReference type="ARBA" id="ARBA00023163"/>
    </source>
</evidence>
<feature type="compositionally biased region" description="Polar residues" evidence="23">
    <location>
        <begin position="145"/>
        <end position="161"/>
    </location>
</feature>
<keyword evidence="16" id="KW-0805">Transcription regulation</keyword>
<dbReference type="InterPro" id="IPR025875">
    <property type="entry name" value="Leu-rich_rpt_4"/>
</dbReference>
<dbReference type="FunFam" id="3.60.10.10:FF:000037">
    <property type="entry name" value="Glucose-repressible alcohol dehydrogenase transcriptional effector"/>
    <property type="match status" value="1"/>
</dbReference>
<dbReference type="Proteomes" id="UP000605846">
    <property type="component" value="Unassembled WGS sequence"/>
</dbReference>
<evidence type="ECO:0000313" key="26">
    <source>
        <dbReference type="Proteomes" id="UP000605846"/>
    </source>
</evidence>
<dbReference type="GO" id="GO:0005634">
    <property type="term" value="C:nucleus"/>
    <property type="evidence" value="ECO:0007669"/>
    <property type="project" value="UniProtKB-SubCell"/>
</dbReference>
<keyword evidence="12" id="KW-0378">Hydrolase</keyword>
<evidence type="ECO:0000259" key="24">
    <source>
        <dbReference type="Pfam" id="PF03372"/>
    </source>
</evidence>
<keyword evidence="14" id="KW-0460">Magnesium</keyword>
<dbReference type="SUPFAM" id="SSF56219">
    <property type="entry name" value="DNase I-like"/>
    <property type="match status" value="1"/>
</dbReference>
<evidence type="ECO:0000256" key="14">
    <source>
        <dbReference type="ARBA" id="ARBA00022842"/>
    </source>
</evidence>
<dbReference type="SUPFAM" id="SSF52075">
    <property type="entry name" value="Outer arm dynein light chain 1"/>
    <property type="match status" value="1"/>
</dbReference>
<dbReference type="PANTHER" id="PTHR12121:SF100">
    <property type="entry name" value="POLY(A)-SPECIFIC RIBONUCLEASE"/>
    <property type="match status" value="1"/>
</dbReference>
<dbReference type="SMART" id="SM00369">
    <property type="entry name" value="LRR_TYP"/>
    <property type="match status" value="3"/>
</dbReference>
<evidence type="ECO:0000256" key="16">
    <source>
        <dbReference type="ARBA" id="ARBA00023015"/>
    </source>
</evidence>
<reference evidence="25" key="1">
    <citation type="submission" date="2020-01" db="EMBL/GenBank/DDBJ databases">
        <title>Genome Sequencing of Three Apophysomyces-Like Fungal Strains Confirms a Novel Fungal Genus in the Mucoromycota with divergent Burkholderia-like Endosymbiotic Bacteria.</title>
        <authorList>
            <person name="Stajich J.E."/>
            <person name="Macias A.M."/>
            <person name="Carter-House D."/>
            <person name="Lovett B."/>
            <person name="Kasson L.R."/>
            <person name="Berry K."/>
            <person name="Grigoriev I."/>
            <person name="Chang Y."/>
            <person name="Spatafora J."/>
            <person name="Kasson M.T."/>
        </authorList>
    </citation>
    <scope>NUCLEOTIDE SEQUENCE</scope>
    <source>
        <strain evidence="25">NRRL A-21654</strain>
    </source>
</reference>
<evidence type="ECO:0000256" key="10">
    <source>
        <dbReference type="ARBA" id="ARBA00022723"/>
    </source>
</evidence>
<feature type="compositionally biased region" description="Low complexity" evidence="23">
    <location>
        <begin position="25"/>
        <end position="45"/>
    </location>
</feature>
<evidence type="ECO:0000256" key="7">
    <source>
        <dbReference type="ARBA" id="ARBA00022490"/>
    </source>
</evidence>
<dbReference type="CDD" id="cd09097">
    <property type="entry name" value="Deadenylase_CCR4"/>
    <property type="match status" value="1"/>
</dbReference>
<keyword evidence="15" id="KW-0694">RNA-binding</keyword>
<dbReference type="PROSITE" id="PS51450">
    <property type="entry name" value="LRR"/>
    <property type="match status" value="1"/>
</dbReference>
<dbReference type="GO" id="GO:0005737">
    <property type="term" value="C:cytoplasm"/>
    <property type="evidence" value="ECO:0007669"/>
    <property type="project" value="UniProtKB-SubCell"/>
</dbReference>
<dbReference type="Gene3D" id="3.60.10.10">
    <property type="entry name" value="Endonuclease/exonuclease/phosphatase"/>
    <property type="match status" value="1"/>
</dbReference>
<keyword evidence="26" id="KW-1185">Reference proteome</keyword>
<evidence type="ECO:0000256" key="4">
    <source>
        <dbReference type="ARBA" id="ARBA00004496"/>
    </source>
</evidence>
<keyword evidence="18" id="KW-0539">Nucleus</keyword>
<evidence type="ECO:0000256" key="18">
    <source>
        <dbReference type="ARBA" id="ARBA00023242"/>
    </source>
</evidence>
<dbReference type="OrthoDB" id="428734at2759"/>
<gene>
    <name evidence="25" type="primary">CCR4_2</name>
    <name evidence="25" type="ORF">EC973_008281</name>
</gene>
<dbReference type="Pfam" id="PF12799">
    <property type="entry name" value="LRR_4"/>
    <property type="match status" value="1"/>
</dbReference>
<comment type="subcellular location">
    <subcellularLocation>
        <location evidence="4">Cytoplasm</location>
    </subcellularLocation>
    <subcellularLocation>
        <location evidence="3">Nucleus</location>
    </subcellularLocation>
</comment>
<evidence type="ECO:0000256" key="3">
    <source>
        <dbReference type="ARBA" id="ARBA00004123"/>
    </source>
</evidence>
<keyword evidence="10" id="KW-0479">Metal-binding</keyword>
<evidence type="ECO:0000256" key="11">
    <source>
        <dbReference type="ARBA" id="ARBA00022737"/>
    </source>
</evidence>
<dbReference type="AlphaFoldDB" id="A0A8H7BZ38"/>
<keyword evidence="9" id="KW-0540">Nuclease</keyword>
<comment type="caution">
    <text evidence="25">The sequence shown here is derived from an EMBL/GenBank/DDBJ whole genome shotgun (WGS) entry which is preliminary data.</text>
</comment>
<evidence type="ECO:0000256" key="9">
    <source>
        <dbReference type="ARBA" id="ARBA00022722"/>
    </source>
</evidence>
<comment type="similarity">
    <text evidence="5">Belongs to the CCR4/nocturin family.</text>
</comment>
<dbReference type="Pfam" id="PF03372">
    <property type="entry name" value="Exo_endo_phos"/>
    <property type="match status" value="1"/>
</dbReference>
<evidence type="ECO:0000256" key="22">
    <source>
        <dbReference type="ARBA" id="ARBA00033317"/>
    </source>
</evidence>
<dbReference type="GO" id="GO:0004535">
    <property type="term" value="F:poly(A)-specific ribonuclease activity"/>
    <property type="evidence" value="ECO:0007669"/>
    <property type="project" value="UniProtKB-EC"/>
</dbReference>
<protein>
    <recommendedName>
        <fullName evidence="19">CCR4-Not complex 3'-5'-exoribonuclease subunit Ccr4</fullName>
        <ecNumber evidence="6">3.1.13.4</ecNumber>
    </recommendedName>
    <alternativeName>
        <fullName evidence="20">Carbon catabolite repressor protein 4</fullName>
    </alternativeName>
    <alternativeName>
        <fullName evidence="21">Cytoplasmic deadenylase</fullName>
    </alternativeName>
    <alternativeName>
        <fullName evidence="22">Glucose-repressible alcohol dehydrogenase transcriptional effector</fullName>
    </alternativeName>
</protein>
<dbReference type="InterPro" id="IPR036691">
    <property type="entry name" value="Endo/exonu/phosph_ase_sf"/>
</dbReference>
<evidence type="ECO:0000256" key="12">
    <source>
        <dbReference type="ARBA" id="ARBA00022801"/>
    </source>
</evidence>